<dbReference type="RefSeq" id="WP_078717764.1">
    <property type="nucleotide sequence ID" value="NZ_FUYC01000012.1"/>
</dbReference>
<dbReference type="STRING" id="1121449.SAMN02745704_02216"/>
<dbReference type="PANTHER" id="PTHR33362:SF5">
    <property type="entry name" value="C4-DICARBOXYLATE TRAP TRANSPORTER LARGE PERMEASE PROTEIN DCTM"/>
    <property type="match status" value="1"/>
</dbReference>
<evidence type="ECO:0000313" key="9">
    <source>
        <dbReference type="EMBL" id="SKA90398.1"/>
    </source>
</evidence>
<gene>
    <name evidence="9" type="ORF">SAMN02745704_02216</name>
</gene>
<proteinExistence type="predicted"/>
<feature type="transmembrane region" description="Helical" evidence="7">
    <location>
        <begin position="332"/>
        <end position="348"/>
    </location>
</feature>
<evidence type="ECO:0000313" key="10">
    <source>
        <dbReference type="Proteomes" id="UP000190027"/>
    </source>
</evidence>
<keyword evidence="5 7" id="KW-1133">Transmembrane helix</keyword>
<feature type="transmembrane region" description="Helical" evidence="7">
    <location>
        <begin position="91"/>
        <end position="119"/>
    </location>
</feature>
<reference evidence="9 10" key="1">
    <citation type="submission" date="2017-02" db="EMBL/GenBank/DDBJ databases">
        <authorList>
            <person name="Peterson S.W."/>
        </authorList>
    </citation>
    <scope>NUCLEOTIDE SEQUENCE [LARGE SCALE GENOMIC DNA]</scope>
    <source>
        <strain evidence="9 10">DSM 16080</strain>
    </source>
</reference>
<evidence type="ECO:0000256" key="3">
    <source>
        <dbReference type="ARBA" id="ARBA00022519"/>
    </source>
</evidence>
<evidence type="ECO:0000256" key="1">
    <source>
        <dbReference type="ARBA" id="ARBA00004429"/>
    </source>
</evidence>
<accession>A0A1T4XML3</accession>
<dbReference type="InterPro" id="IPR004681">
    <property type="entry name" value="TRAP_DctM"/>
</dbReference>
<keyword evidence="3" id="KW-0997">Cell inner membrane</keyword>
<feature type="transmembrane region" description="Helical" evidence="7">
    <location>
        <begin position="165"/>
        <end position="186"/>
    </location>
</feature>
<feature type="transmembrane region" description="Helical" evidence="7">
    <location>
        <begin position="392"/>
        <end position="415"/>
    </location>
</feature>
<feature type="transmembrane region" description="Helical" evidence="7">
    <location>
        <begin position="308"/>
        <end position="325"/>
    </location>
</feature>
<dbReference type="OrthoDB" id="5404879at2"/>
<comment type="subcellular location">
    <subcellularLocation>
        <location evidence="1">Cell inner membrane</location>
        <topology evidence="1">Multi-pass membrane protein</topology>
    </subcellularLocation>
</comment>
<dbReference type="GO" id="GO:0005886">
    <property type="term" value="C:plasma membrane"/>
    <property type="evidence" value="ECO:0007669"/>
    <property type="project" value="UniProtKB-SubCell"/>
</dbReference>
<dbReference type="InterPro" id="IPR010656">
    <property type="entry name" value="DctM"/>
</dbReference>
<protein>
    <submittedName>
        <fullName evidence="9">TRAP transporter, DctM subunit</fullName>
    </submittedName>
</protein>
<dbReference type="Proteomes" id="UP000190027">
    <property type="component" value="Unassembled WGS sequence"/>
</dbReference>
<dbReference type="GO" id="GO:0022857">
    <property type="term" value="F:transmembrane transporter activity"/>
    <property type="evidence" value="ECO:0007669"/>
    <property type="project" value="TreeGrafter"/>
</dbReference>
<dbReference type="EMBL" id="FUYC01000012">
    <property type="protein sequence ID" value="SKA90398.1"/>
    <property type="molecule type" value="Genomic_DNA"/>
</dbReference>
<evidence type="ECO:0000256" key="7">
    <source>
        <dbReference type="SAM" id="Phobius"/>
    </source>
</evidence>
<feature type="transmembrane region" description="Helical" evidence="7">
    <location>
        <begin position="266"/>
        <end position="288"/>
    </location>
</feature>
<evidence type="ECO:0000259" key="8">
    <source>
        <dbReference type="Pfam" id="PF06808"/>
    </source>
</evidence>
<dbReference type="Pfam" id="PF06808">
    <property type="entry name" value="DctM"/>
    <property type="match status" value="1"/>
</dbReference>
<name>A0A1T4XML3_9BACT</name>
<evidence type="ECO:0000256" key="6">
    <source>
        <dbReference type="ARBA" id="ARBA00023136"/>
    </source>
</evidence>
<dbReference type="PIRSF" id="PIRSF006066">
    <property type="entry name" value="HI0050"/>
    <property type="match status" value="1"/>
</dbReference>
<feature type="transmembrane region" description="Helical" evidence="7">
    <location>
        <begin position="235"/>
        <end position="254"/>
    </location>
</feature>
<dbReference type="NCBIfam" id="TIGR00786">
    <property type="entry name" value="dctM"/>
    <property type="match status" value="1"/>
</dbReference>
<evidence type="ECO:0000256" key="4">
    <source>
        <dbReference type="ARBA" id="ARBA00022692"/>
    </source>
</evidence>
<keyword evidence="6 7" id="KW-0472">Membrane</keyword>
<dbReference type="PANTHER" id="PTHR33362">
    <property type="entry name" value="SIALIC ACID TRAP TRANSPORTER PERMEASE PROTEIN SIAT-RELATED"/>
    <property type="match status" value="1"/>
</dbReference>
<feature type="transmembrane region" description="Helical" evidence="7">
    <location>
        <begin position="131"/>
        <end position="159"/>
    </location>
</feature>
<feature type="transmembrane region" description="Helical" evidence="7">
    <location>
        <begin position="7"/>
        <end position="31"/>
    </location>
</feature>
<organism evidence="9 10">
    <name type="scientific">Paucidesulfovibrio gracilis DSM 16080</name>
    <dbReference type="NCBI Taxonomy" id="1121449"/>
    <lineage>
        <taxon>Bacteria</taxon>
        <taxon>Pseudomonadati</taxon>
        <taxon>Thermodesulfobacteriota</taxon>
        <taxon>Desulfovibrionia</taxon>
        <taxon>Desulfovibrionales</taxon>
        <taxon>Desulfovibrionaceae</taxon>
        <taxon>Paucidesulfovibrio</taxon>
    </lineage>
</organism>
<keyword evidence="10" id="KW-1185">Reference proteome</keyword>
<dbReference type="AlphaFoldDB" id="A0A1T4XML3"/>
<feature type="transmembrane region" description="Helical" evidence="7">
    <location>
        <begin position="354"/>
        <end position="380"/>
    </location>
</feature>
<evidence type="ECO:0000256" key="2">
    <source>
        <dbReference type="ARBA" id="ARBA00022475"/>
    </source>
</evidence>
<evidence type="ECO:0000256" key="5">
    <source>
        <dbReference type="ARBA" id="ARBA00022989"/>
    </source>
</evidence>
<keyword evidence="4 7" id="KW-0812">Transmembrane</keyword>
<keyword evidence="2" id="KW-1003">Cell membrane</keyword>
<feature type="domain" description="TRAP C4-dicarboxylate transport system permease DctM subunit" evidence="8">
    <location>
        <begin position="8"/>
        <end position="411"/>
    </location>
</feature>
<sequence length="419" mass="45052">MIGKIVLGLFALMGTPLFALIAATAILGFMADGLDASLVAMEIHRLVDTPVLVSIPLFTFAGELMARANTSERLVGVSRALLGWMPGGLGIVTLLVCAAFTALTGASGVTIIALGALLYPSLTREGYPERFSLGLVTTSGSLGLLFPPAIPLILFGIIAREDINNLFLAGIVPGALMILLLALWCVRQGWKSRLELTPFQAGPLLRAARKAIWELPLPVIVLGGIYSGWFALGEAAAVTAAYVLVVEVLIYRDVPWRELGRVMRRSMTLVGGILIILAVSQASTNLLIDREIPQRLFEFVQGWFTSKWSFLMALNLFLLMLGAVLDIFSATVLVVPLLLPIAAGYGVHPVHLGVIFLANMEIGYCTPPVGLNLFIASYRFKQPILHTCRASLPFLAILAVVVLLVTYVPALSLWLPGLL</sequence>